<dbReference type="Proteomes" id="UP000283509">
    <property type="component" value="Unassembled WGS sequence"/>
</dbReference>
<reference evidence="2 3" key="2">
    <citation type="submission" date="2019-01" db="EMBL/GenBank/DDBJ databases">
        <title>The decoding of complex shrimp genome reveals the adaptation for benthos swimmer, frequently molting mechanism and breeding impact on genome.</title>
        <authorList>
            <person name="Sun Y."/>
            <person name="Gao Y."/>
            <person name="Yu Y."/>
        </authorList>
    </citation>
    <scope>NUCLEOTIDE SEQUENCE [LARGE SCALE GENOMIC DNA]</scope>
    <source>
        <tissue evidence="2">Muscle</tissue>
    </source>
</reference>
<dbReference type="OrthoDB" id="5973359at2759"/>
<feature type="region of interest" description="Disordered" evidence="1">
    <location>
        <begin position="114"/>
        <end position="154"/>
    </location>
</feature>
<comment type="caution">
    <text evidence="2">The sequence shown here is derived from an EMBL/GenBank/DDBJ whole genome shotgun (WGS) entry which is preliminary data.</text>
</comment>
<feature type="region of interest" description="Disordered" evidence="1">
    <location>
        <begin position="287"/>
        <end position="580"/>
    </location>
</feature>
<dbReference type="AlphaFoldDB" id="A0A3R7QFB4"/>
<feature type="compositionally biased region" description="Acidic residues" evidence="1">
    <location>
        <begin position="196"/>
        <end position="207"/>
    </location>
</feature>
<feature type="compositionally biased region" description="Acidic residues" evidence="1">
    <location>
        <begin position="403"/>
        <end position="426"/>
    </location>
</feature>
<organism evidence="2 3">
    <name type="scientific">Penaeus vannamei</name>
    <name type="common">Whiteleg shrimp</name>
    <name type="synonym">Litopenaeus vannamei</name>
    <dbReference type="NCBI Taxonomy" id="6689"/>
    <lineage>
        <taxon>Eukaryota</taxon>
        <taxon>Metazoa</taxon>
        <taxon>Ecdysozoa</taxon>
        <taxon>Arthropoda</taxon>
        <taxon>Crustacea</taxon>
        <taxon>Multicrustacea</taxon>
        <taxon>Malacostraca</taxon>
        <taxon>Eumalacostraca</taxon>
        <taxon>Eucarida</taxon>
        <taxon>Decapoda</taxon>
        <taxon>Dendrobranchiata</taxon>
        <taxon>Penaeoidea</taxon>
        <taxon>Penaeidae</taxon>
        <taxon>Penaeus</taxon>
    </lineage>
</organism>
<protein>
    <submittedName>
        <fullName evidence="2">Uncharacterized protein</fullName>
    </submittedName>
</protein>
<feature type="compositionally biased region" description="Polar residues" evidence="1">
    <location>
        <begin position="35"/>
        <end position="46"/>
    </location>
</feature>
<evidence type="ECO:0000313" key="3">
    <source>
        <dbReference type="Proteomes" id="UP000283509"/>
    </source>
</evidence>
<accession>A0A3R7QFB4</accession>
<keyword evidence="3" id="KW-1185">Reference proteome</keyword>
<feature type="compositionally biased region" description="Basic and acidic residues" evidence="1">
    <location>
        <begin position="21"/>
        <end position="30"/>
    </location>
</feature>
<feature type="compositionally biased region" description="Basic residues" evidence="1">
    <location>
        <begin position="538"/>
        <end position="552"/>
    </location>
</feature>
<dbReference type="EMBL" id="QCYY01001577">
    <property type="protein sequence ID" value="ROT77010.1"/>
    <property type="molecule type" value="Genomic_DNA"/>
</dbReference>
<feature type="compositionally biased region" description="Basic and acidic residues" evidence="1">
    <location>
        <begin position="225"/>
        <end position="234"/>
    </location>
</feature>
<feature type="compositionally biased region" description="Gly residues" evidence="1">
    <location>
        <begin position="9"/>
        <end position="19"/>
    </location>
</feature>
<evidence type="ECO:0000313" key="2">
    <source>
        <dbReference type="EMBL" id="ROT77010.1"/>
    </source>
</evidence>
<reference evidence="2 3" key="1">
    <citation type="submission" date="2018-04" db="EMBL/GenBank/DDBJ databases">
        <authorList>
            <person name="Zhang X."/>
            <person name="Yuan J."/>
            <person name="Li F."/>
            <person name="Xiang J."/>
        </authorList>
    </citation>
    <scope>NUCLEOTIDE SEQUENCE [LARGE SCALE GENOMIC DNA]</scope>
    <source>
        <tissue evidence="2">Muscle</tissue>
    </source>
</reference>
<proteinExistence type="predicted"/>
<gene>
    <name evidence="2" type="ORF">C7M84_004358</name>
</gene>
<dbReference type="STRING" id="6689.A0A3R7QFB4"/>
<sequence length="624" mass="69445">MTGRVSGPPLGGRQAGAGGAPEHDAGREEAVPCNSIGSRGTDNSEVNLIKEEDDLSPSAYQCRIRGDDCWSSQESQDSAVENDEAENGDFWQQQMVAWQEAAFQTRQLLQEAADGNSTFDGKLKGSQEDLEASPRSDTSSTKSPYSSTDMLNLDDEGTYVSYNTTDDEEVLGYKPEDINALRAELSLKLGGVQEKEEMEPEEPDDVPTGERDNVVINYRGTLGSEENHEGIKEPDELENSPQGIQVPHYHSYFTSALSSISHPSASIEDPPLFEQVEHISLPYDVNYPAAGENVDFSDKEEDDPTPNGVCGKETNSNKAKEEEEAEAPIKLSFLGRLYSDESEESNEKNIKSHKAKEATLLSDSESEEEAEQPVARPKTPEPGDLNQMTSAEMLASKKYQISDQEEIEELIEVGSSCDEDSEDNEEGDHGFGPGKFSQVEFHATQDPLYTPDWESDSDSDGESSSTSGEFMWRPGEPCQQSNYMLNVIEEEAEEDLEDEEGSCSDDSESGEEEFTPSKWNRDLLPSRSLLMSPENRSTLKKSVRWKRQRHHRVYEYPPEPRSWEPTPTQPHQRRSWGRSSLDYLSLADDTGDMEDYVYRKPIRPAPPPPIYSLGSVSYDDTADG</sequence>
<feature type="compositionally biased region" description="Polar residues" evidence="1">
    <location>
        <begin position="70"/>
        <end position="79"/>
    </location>
</feature>
<evidence type="ECO:0000256" key="1">
    <source>
        <dbReference type="SAM" id="MobiDB-lite"/>
    </source>
</evidence>
<feature type="region of interest" description="Disordered" evidence="1">
    <location>
        <begin position="191"/>
        <end position="243"/>
    </location>
</feature>
<feature type="compositionally biased region" description="Low complexity" evidence="1">
    <location>
        <begin position="136"/>
        <end position="148"/>
    </location>
</feature>
<feature type="compositionally biased region" description="Acidic residues" evidence="1">
    <location>
        <begin position="488"/>
        <end position="514"/>
    </location>
</feature>
<name>A0A3R7QFB4_PENVA</name>
<feature type="region of interest" description="Disordered" evidence="1">
    <location>
        <begin position="599"/>
        <end position="624"/>
    </location>
</feature>
<feature type="region of interest" description="Disordered" evidence="1">
    <location>
        <begin position="1"/>
        <end position="88"/>
    </location>
</feature>